<accession>A0A4Q0XD75</accession>
<name>A0A4Q0XD75_9FLAO</name>
<keyword evidence="1" id="KW-0812">Transmembrane</keyword>
<keyword evidence="3" id="KW-1185">Reference proteome</keyword>
<dbReference type="OrthoDB" id="952668at2"/>
<reference evidence="2 3" key="1">
    <citation type="submission" date="2019-01" db="EMBL/GenBank/DDBJ databases">
        <title>Genome sequence of the Antarctic species Gelidibacter gilvus ACAM 158(T).</title>
        <authorList>
            <person name="Bowman J.P."/>
        </authorList>
    </citation>
    <scope>NUCLEOTIDE SEQUENCE [LARGE SCALE GENOMIC DNA]</scope>
    <source>
        <strain evidence="2 3">IC158</strain>
    </source>
</reference>
<feature type="transmembrane region" description="Helical" evidence="1">
    <location>
        <begin position="12"/>
        <end position="31"/>
    </location>
</feature>
<comment type="caution">
    <text evidence="2">The sequence shown here is derived from an EMBL/GenBank/DDBJ whole genome shotgun (WGS) entry which is preliminary data.</text>
</comment>
<dbReference type="AlphaFoldDB" id="A0A4Q0XD75"/>
<organism evidence="2 3">
    <name type="scientific">Gelidibacter gilvus</name>
    <dbReference type="NCBI Taxonomy" id="59602"/>
    <lineage>
        <taxon>Bacteria</taxon>
        <taxon>Pseudomonadati</taxon>
        <taxon>Bacteroidota</taxon>
        <taxon>Flavobacteriia</taxon>
        <taxon>Flavobacteriales</taxon>
        <taxon>Flavobacteriaceae</taxon>
        <taxon>Gelidibacter</taxon>
    </lineage>
</organism>
<keyword evidence="1" id="KW-0472">Membrane</keyword>
<evidence type="ECO:0000313" key="3">
    <source>
        <dbReference type="Proteomes" id="UP000289792"/>
    </source>
</evidence>
<evidence type="ECO:0000256" key="1">
    <source>
        <dbReference type="SAM" id="Phobius"/>
    </source>
</evidence>
<protein>
    <submittedName>
        <fullName evidence="2">Uncharacterized protein</fullName>
    </submittedName>
</protein>
<keyword evidence="1" id="KW-1133">Transmembrane helix</keyword>
<dbReference type="Proteomes" id="UP000289792">
    <property type="component" value="Unassembled WGS sequence"/>
</dbReference>
<gene>
    <name evidence="2" type="ORF">ESZ48_16670</name>
</gene>
<evidence type="ECO:0000313" key="2">
    <source>
        <dbReference type="EMBL" id="RXJ45448.1"/>
    </source>
</evidence>
<dbReference type="EMBL" id="SDDZ01000014">
    <property type="protein sequence ID" value="RXJ45448.1"/>
    <property type="molecule type" value="Genomic_DNA"/>
</dbReference>
<sequence length="215" mass="24280">MAEIKIEKKKPVWPWILAILVILGIIAYFIYENPDRDNLTDDFDDDTTNEQVMESESRPLDTVGTRRDYQVGSSYDQYAAYEGSIRDSTRIALDSSYTKKAYYNLSKAVAKKAEENNVENSQALTDLQDFSMLITKVSSPLSSSESAKNFKTASDKVAKVLEDIQVKSYPELQSQIADLKQVTSKMDGSISMDKQQANITEFLQKSRDVLKAMNN</sequence>
<proteinExistence type="predicted"/>
<dbReference type="RefSeq" id="WP_129018636.1">
    <property type="nucleotide sequence ID" value="NZ_SDDZ01000014.1"/>
</dbReference>